<keyword evidence="7" id="KW-0539">Nucleus</keyword>
<reference evidence="10 11" key="1">
    <citation type="journal article" date="2019" name="Nat. Ecol. Evol.">
        <title>Megaphylogeny resolves global patterns of mushroom evolution.</title>
        <authorList>
            <person name="Varga T."/>
            <person name="Krizsan K."/>
            <person name="Foldi C."/>
            <person name="Dima B."/>
            <person name="Sanchez-Garcia M."/>
            <person name="Sanchez-Ramirez S."/>
            <person name="Szollosi G.J."/>
            <person name="Szarkandi J.G."/>
            <person name="Papp V."/>
            <person name="Albert L."/>
            <person name="Andreopoulos W."/>
            <person name="Angelini C."/>
            <person name="Antonin V."/>
            <person name="Barry K.W."/>
            <person name="Bougher N.L."/>
            <person name="Buchanan P."/>
            <person name="Buyck B."/>
            <person name="Bense V."/>
            <person name="Catcheside P."/>
            <person name="Chovatia M."/>
            <person name="Cooper J."/>
            <person name="Damon W."/>
            <person name="Desjardin D."/>
            <person name="Finy P."/>
            <person name="Geml J."/>
            <person name="Haridas S."/>
            <person name="Hughes K."/>
            <person name="Justo A."/>
            <person name="Karasinski D."/>
            <person name="Kautmanova I."/>
            <person name="Kiss B."/>
            <person name="Kocsube S."/>
            <person name="Kotiranta H."/>
            <person name="LaButti K.M."/>
            <person name="Lechner B.E."/>
            <person name="Liimatainen K."/>
            <person name="Lipzen A."/>
            <person name="Lukacs Z."/>
            <person name="Mihaltcheva S."/>
            <person name="Morgado L.N."/>
            <person name="Niskanen T."/>
            <person name="Noordeloos M.E."/>
            <person name="Ohm R.A."/>
            <person name="Ortiz-Santana B."/>
            <person name="Ovrebo C."/>
            <person name="Racz N."/>
            <person name="Riley R."/>
            <person name="Savchenko A."/>
            <person name="Shiryaev A."/>
            <person name="Soop K."/>
            <person name="Spirin V."/>
            <person name="Szebenyi C."/>
            <person name="Tomsovsky M."/>
            <person name="Tulloss R.E."/>
            <person name="Uehling J."/>
            <person name="Grigoriev I.V."/>
            <person name="Vagvolgyi C."/>
            <person name="Papp T."/>
            <person name="Martin F.M."/>
            <person name="Miettinen O."/>
            <person name="Hibbett D.S."/>
            <person name="Nagy L.G."/>
        </authorList>
    </citation>
    <scope>NUCLEOTIDE SEQUENCE [LARGE SCALE GENOMIC DNA]</scope>
    <source>
        <strain evidence="10 11">FP101781</strain>
    </source>
</reference>
<feature type="region of interest" description="Disordered" evidence="8">
    <location>
        <begin position="414"/>
        <end position="506"/>
    </location>
</feature>
<feature type="region of interest" description="Disordered" evidence="8">
    <location>
        <begin position="546"/>
        <end position="679"/>
    </location>
</feature>
<feature type="domain" description="Inner centromere protein ARK-binding" evidence="9">
    <location>
        <begin position="1133"/>
        <end position="1189"/>
    </location>
</feature>
<dbReference type="GO" id="GO:0005819">
    <property type="term" value="C:spindle"/>
    <property type="evidence" value="ECO:0007669"/>
    <property type="project" value="UniProtKB-SubCell"/>
</dbReference>
<feature type="region of interest" description="Disordered" evidence="8">
    <location>
        <begin position="163"/>
        <end position="394"/>
    </location>
</feature>
<feature type="compositionally biased region" description="Pro residues" evidence="8">
    <location>
        <begin position="215"/>
        <end position="226"/>
    </location>
</feature>
<dbReference type="Gene3D" id="6.10.250.2990">
    <property type="match status" value="1"/>
</dbReference>
<feature type="compositionally biased region" description="Acidic residues" evidence="8">
    <location>
        <begin position="298"/>
        <end position="310"/>
    </location>
</feature>
<feature type="compositionally biased region" description="Low complexity" evidence="8">
    <location>
        <begin position="1105"/>
        <end position="1120"/>
    </location>
</feature>
<evidence type="ECO:0000256" key="8">
    <source>
        <dbReference type="SAM" id="MobiDB-lite"/>
    </source>
</evidence>
<feature type="compositionally biased region" description="Low complexity" evidence="8">
    <location>
        <begin position="1073"/>
        <end position="1089"/>
    </location>
</feature>
<feature type="region of interest" description="Disordered" evidence="8">
    <location>
        <begin position="856"/>
        <end position="1158"/>
    </location>
</feature>
<feature type="compositionally biased region" description="Low complexity" evidence="8">
    <location>
        <begin position="492"/>
        <end position="501"/>
    </location>
</feature>
<feature type="region of interest" description="Disordered" evidence="8">
    <location>
        <begin position="87"/>
        <end position="129"/>
    </location>
</feature>
<evidence type="ECO:0000256" key="1">
    <source>
        <dbReference type="ARBA" id="ARBA00004123"/>
    </source>
</evidence>
<keyword evidence="5" id="KW-0159">Chromosome partition</keyword>
<organism evidence="10 11">
    <name type="scientific">Coprinellus micaceus</name>
    <name type="common">Glistening ink-cap mushroom</name>
    <name type="synonym">Coprinus micaceus</name>
    <dbReference type="NCBI Taxonomy" id="71717"/>
    <lineage>
        <taxon>Eukaryota</taxon>
        <taxon>Fungi</taxon>
        <taxon>Dikarya</taxon>
        <taxon>Basidiomycota</taxon>
        <taxon>Agaricomycotina</taxon>
        <taxon>Agaricomycetes</taxon>
        <taxon>Agaricomycetidae</taxon>
        <taxon>Agaricales</taxon>
        <taxon>Agaricineae</taxon>
        <taxon>Psathyrellaceae</taxon>
        <taxon>Coprinellus</taxon>
    </lineage>
</organism>
<feature type="region of interest" description="Disordered" evidence="8">
    <location>
        <begin position="706"/>
        <end position="759"/>
    </location>
</feature>
<keyword evidence="4" id="KW-0963">Cytoplasm</keyword>
<keyword evidence="6" id="KW-0206">Cytoskeleton</keyword>
<keyword evidence="11" id="KW-1185">Reference proteome</keyword>
<feature type="compositionally biased region" description="Polar residues" evidence="8">
    <location>
        <begin position="261"/>
        <end position="274"/>
    </location>
</feature>
<comment type="similarity">
    <text evidence="3">Belongs to the INCENP family.</text>
</comment>
<feature type="compositionally biased region" description="Basic and acidic residues" evidence="8">
    <location>
        <begin position="546"/>
        <end position="571"/>
    </location>
</feature>
<dbReference type="Pfam" id="PF03941">
    <property type="entry name" value="INCENP_ARK-bind"/>
    <property type="match status" value="1"/>
</dbReference>
<dbReference type="STRING" id="71717.A0A4Y7TLL0"/>
<feature type="compositionally biased region" description="Pro residues" evidence="8">
    <location>
        <begin position="652"/>
        <end position="671"/>
    </location>
</feature>
<evidence type="ECO:0000313" key="10">
    <source>
        <dbReference type="EMBL" id="TEB35060.1"/>
    </source>
</evidence>
<evidence type="ECO:0000256" key="6">
    <source>
        <dbReference type="ARBA" id="ARBA00023212"/>
    </source>
</evidence>
<evidence type="ECO:0000313" key="11">
    <source>
        <dbReference type="Proteomes" id="UP000298030"/>
    </source>
</evidence>
<feature type="compositionally biased region" description="Polar residues" evidence="8">
    <location>
        <begin position="738"/>
        <end position="753"/>
    </location>
</feature>
<feature type="compositionally biased region" description="Basic and acidic residues" evidence="8">
    <location>
        <begin position="450"/>
        <end position="462"/>
    </location>
</feature>
<dbReference type="GO" id="GO:0005634">
    <property type="term" value="C:nucleus"/>
    <property type="evidence" value="ECO:0007669"/>
    <property type="project" value="UniProtKB-SubCell"/>
</dbReference>
<dbReference type="AlphaFoldDB" id="A0A4Y7TLL0"/>
<feature type="compositionally biased region" description="Basic and acidic residues" evidence="8">
    <location>
        <begin position="939"/>
        <end position="1000"/>
    </location>
</feature>
<evidence type="ECO:0000256" key="5">
    <source>
        <dbReference type="ARBA" id="ARBA00022829"/>
    </source>
</evidence>
<dbReference type="GO" id="GO:0007059">
    <property type="term" value="P:chromosome segregation"/>
    <property type="evidence" value="ECO:0007669"/>
    <property type="project" value="UniProtKB-KW"/>
</dbReference>
<evidence type="ECO:0000256" key="7">
    <source>
        <dbReference type="ARBA" id="ARBA00023242"/>
    </source>
</evidence>
<feature type="compositionally biased region" description="Basic and acidic residues" evidence="8">
    <location>
        <begin position="1008"/>
        <end position="1028"/>
    </location>
</feature>
<feature type="compositionally biased region" description="Basic and acidic residues" evidence="8">
    <location>
        <begin position="232"/>
        <end position="241"/>
    </location>
</feature>
<proteinExistence type="inferred from homology"/>
<feature type="compositionally biased region" description="Polar residues" evidence="8">
    <location>
        <begin position="1045"/>
        <end position="1069"/>
    </location>
</feature>
<feature type="compositionally biased region" description="Basic and acidic residues" evidence="8">
    <location>
        <begin position="588"/>
        <end position="598"/>
    </location>
</feature>
<protein>
    <recommendedName>
        <fullName evidence="9">Inner centromere protein ARK-binding domain-containing protein</fullName>
    </recommendedName>
</protein>
<evidence type="ECO:0000256" key="4">
    <source>
        <dbReference type="ARBA" id="ARBA00022490"/>
    </source>
</evidence>
<name>A0A4Y7TLL0_COPMI</name>
<dbReference type="Proteomes" id="UP000298030">
    <property type="component" value="Unassembled WGS sequence"/>
</dbReference>
<dbReference type="PANTHER" id="PTHR13142:SF1">
    <property type="entry name" value="INNER CENTROMERE PROTEIN"/>
    <property type="match status" value="1"/>
</dbReference>
<feature type="compositionally biased region" description="Basic and acidic residues" evidence="8">
    <location>
        <begin position="279"/>
        <end position="296"/>
    </location>
</feature>
<accession>A0A4Y7TLL0</accession>
<dbReference type="EMBL" id="QPFP01000008">
    <property type="protein sequence ID" value="TEB35060.1"/>
    <property type="molecule type" value="Genomic_DNA"/>
</dbReference>
<feature type="compositionally biased region" description="Polar residues" evidence="8">
    <location>
        <begin position="313"/>
        <end position="322"/>
    </location>
</feature>
<feature type="compositionally biased region" description="Pro residues" evidence="8">
    <location>
        <begin position="479"/>
        <end position="491"/>
    </location>
</feature>
<feature type="compositionally biased region" description="Polar residues" evidence="8">
    <location>
        <begin position="873"/>
        <end position="901"/>
    </location>
</feature>
<dbReference type="PANTHER" id="PTHR13142">
    <property type="entry name" value="INNER CENTROMERE PROTEIN"/>
    <property type="match status" value="1"/>
</dbReference>
<dbReference type="InterPro" id="IPR005635">
    <property type="entry name" value="Inner_centromere_prot_ARK-bd"/>
</dbReference>
<dbReference type="OrthoDB" id="6123at2759"/>
<gene>
    <name evidence="10" type="ORF">FA13DRAFT_1684640</name>
</gene>
<evidence type="ECO:0000259" key="9">
    <source>
        <dbReference type="Pfam" id="PF03941"/>
    </source>
</evidence>
<comment type="subcellular location">
    <subcellularLocation>
        <location evidence="2">Cytoplasm</location>
        <location evidence="2">Cytoskeleton</location>
        <location evidence="2">Spindle</location>
    </subcellularLocation>
    <subcellularLocation>
        <location evidence="1">Nucleus</location>
    </subcellularLocation>
</comment>
<evidence type="ECO:0000256" key="2">
    <source>
        <dbReference type="ARBA" id="ARBA00004186"/>
    </source>
</evidence>
<evidence type="ECO:0000256" key="3">
    <source>
        <dbReference type="ARBA" id="ARBA00010042"/>
    </source>
</evidence>
<comment type="caution">
    <text evidence="10">The sequence shown here is derived from an EMBL/GenBank/DDBJ whole genome shotgun (WGS) entry which is preliminary data.</text>
</comment>
<sequence>MAMAQGNLLGWANDIRLTMAKDTGRGFFQQAVQTQGFLFLDDYLENILAGPKKDPLIELVKTPGRRKIVGKKLKTTSKLGTPIVFSLGPSADENAPPTASSSRPHLSIESETKESTPPTKPVETKAFENRPILGETSAQGNESNHVPFPIEGRAQLSEARVTGSLAPVTMDQASLSVIAEDEEPSERTRMSIHPPNTSPPKVSSTKRSLPDASPEQPPAPPLPEPPAKLTRKSAEKGESHDGAVGQERSFHATRRSHSDYHSAQGTPDSSTFPSNKRAKLSEESREELDVAERPTPAEEPEQDAEMDDAEVANQLTDPTDTEFTTKFDNDATDTMDIQIPLRDADAQNKTTSMAIPSLPEPMPLRKSMRAPRDPPMGSVMQGAATPGNPAGKRTSWLMKAREIKALDKTVVMKKPTAAPFTPAPPPSGPSNAGSKRKSDVEAFPTPTNAIEHKAKVPKHADGDSPSSSSSKVVEASTKPSPPPRDPSPVPVPVQSVPTSAPQTSPGVLERLKQTMESLVGKTPAPAKTNVFSAIAEARAAAEARIAERDRLEEAPVPRDKAASEQKMEFDTAARSQPLSVGDLFPTEGKVKDKGKAPEKLFQFSAPPVQKQDTASKNRDSTSTTPPHSPPPGSTSSSFIAPGGPVFKQPAPVFVPPAPAPAPTSRPLPSPPTKEYTFHAPPQSVFTSTLGINSPFSFGVQKEKEELPLSAQSTAESVASDRVFDDDDVPAWVPETQDTEYTTGYDTQPATQDMNICDEDDSWPVDEKLAAGVQWTYDAVKDDSMTWSTLPSQSQRGGDTTHFSHDKTTSSLRNIAEEPATGHSSKVPGAFDFEMGRDDFDTFSSKDKELEDAVLGGVRLVTQKDTPQKEPFRPQSQMSIASSSLQETQSQGGFLNQASKLFSSALGGGKKKQPDVGQSEAKQPEVKKKALSKAAIAAKKQQEEAEKKATRLKEMEARRQQALQKKAEDEKARQVEEERKAKEEIERRKREREEQEREKRTMVKPTPVKKSDDPPLAKKALPEKKELKKTASTSSLVKSQLKPALKSSTLHKTPTWGGSNQAGSSKSGESSKLPKFAPSSSSKGKAKAPPMTEDELGQPSQLLHDQMAARAKAQIMAAKQAEPIVPSESIELPDINSEYSDSDDEDRKRTYDPPDWAQSPDLKKALEIQSTINPDDIFGAVRPLKMEEIFKTRTSRFRARTSSANWTGTDRLTVAEEKEYAVRMGFK</sequence>